<dbReference type="InterPro" id="IPR018540">
    <property type="entry name" value="Spo0E-like"/>
</dbReference>
<dbReference type="PANTHER" id="PTHR41263:SF1">
    <property type="entry name" value="ASPARTYL-PHOSPHATE PHOSPHATASE YISI"/>
    <property type="match status" value="1"/>
</dbReference>
<comment type="caution">
    <text evidence="1">The sequence shown here is derived from an EMBL/GenBank/DDBJ whole genome shotgun (WGS) entry which is preliminary data.</text>
</comment>
<dbReference type="Gene3D" id="4.10.280.10">
    <property type="entry name" value="Helix-loop-helix DNA-binding domain"/>
    <property type="match status" value="1"/>
</dbReference>
<dbReference type="InterPro" id="IPR037208">
    <property type="entry name" value="Spo0E-like_sf"/>
</dbReference>
<evidence type="ECO:0000313" key="2">
    <source>
        <dbReference type="Proteomes" id="UP001589854"/>
    </source>
</evidence>
<gene>
    <name evidence="1" type="ORF">ACFFIX_27305</name>
</gene>
<organism evidence="1 2">
    <name type="scientific">Metabacillus herbersteinensis</name>
    <dbReference type="NCBI Taxonomy" id="283816"/>
    <lineage>
        <taxon>Bacteria</taxon>
        <taxon>Bacillati</taxon>
        <taxon>Bacillota</taxon>
        <taxon>Bacilli</taxon>
        <taxon>Bacillales</taxon>
        <taxon>Bacillaceae</taxon>
        <taxon>Metabacillus</taxon>
    </lineage>
</organism>
<evidence type="ECO:0000313" key="1">
    <source>
        <dbReference type="EMBL" id="MFC0275007.1"/>
    </source>
</evidence>
<dbReference type="Proteomes" id="UP001589854">
    <property type="component" value="Unassembled WGS sequence"/>
</dbReference>
<name>A0ABV6GQ47_9BACI</name>
<proteinExistence type="predicted"/>
<dbReference type="PANTHER" id="PTHR41263">
    <property type="entry name" value="ASPARTYL-PHOSPHATE PHOSPHATASE YISI"/>
    <property type="match status" value="1"/>
</dbReference>
<sequence length="58" mass="6819">MVSNEIEYKRKNLIQVAKEHGINAEITLKCSQELDMLLLKQIRESIKKTDLLKKSKYN</sequence>
<dbReference type="EMBL" id="JBHLVO010000064">
    <property type="protein sequence ID" value="MFC0275007.1"/>
    <property type="molecule type" value="Genomic_DNA"/>
</dbReference>
<dbReference type="Pfam" id="PF09388">
    <property type="entry name" value="SpoOE-like"/>
    <property type="match status" value="1"/>
</dbReference>
<accession>A0ABV6GQ47</accession>
<keyword evidence="2" id="KW-1185">Reference proteome</keyword>
<dbReference type="InterPro" id="IPR053028">
    <property type="entry name" value="Spo0E-like_phosphatase"/>
</dbReference>
<dbReference type="SUPFAM" id="SSF140500">
    <property type="entry name" value="BAS1536-like"/>
    <property type="match status" value="1"/>
</dbReference>
<protein>
    <submittedName>
        <fullName evidence="1">Aspartyl-phosphate phosphatase Spo0E family protein</fullName>
    </submittedName>
</protein>
<dbReference type="InterPro" id="IPR036638">
    <property type="entry name" value="HLH_DNA-bd_sf"/>
</dbReference>
<reference evidence="1 2" key="1">
    <citation type="submission" date="2024-09" db="EMBL/GenBank/DDBJ databases">
        <authorList>
            <person name="Sun Q."/>
            <person name="Mori K."/>
        </authorList>
    </citation>
    <scope>NUCLEOTIDE SEQUENCE [LARGE SCALE GENOMIC DNA]</scope>
    <source>
        <strain evidence="1 2">CCM 7228</strain>
    </source>
</reference>